<feature type="domain" description="Carboxylesterase type B" evidence="3">
    <location>
        <begin position="1"/>
        <end position="274"/>
    </location>
</feature>
<dbReference type="InterPro" id="IPR002018">
    <property type="entry name" value="CarbesteraseB"/>
</dbReference>
<evidence type="ECO:0000256" key="1">
    <source>
        <dbReference type="ARBA" id="ARBA00005964"/>
    </source>
</evidence>
<dbReference type="SUPFAM" id="SSF53474">
    <property type="entry name" value="alpha/beta-Hydrolases"/>
    <property type="match status" value="1"/>
</dbReference>
<evidence type="ECO:0000313" key="4">
    <source>
        <dbReference type="EMBL" id="GAG75800.1"/>
    </source>
</evidence>
<name>X1A128_9ZZZZ</name>
<comment type="caution">
    <text evidence="4">The sequence shown here is derived from an EMBL/GenBank/DDBJ whole genome shotgun (WGS) entry which is preliminary data.</text>
</comment>
<dbReference type="EMBL" id="BART01017236">
    <property type="protein sequence ID" value="GAG75800.1"/>
    <property type="molecule type" value="Genomic_DNA"/>
</dbReference>
<dbReference type="AlphaFoldDB" id="X1A128"/>
<reference evidence="4" key="1">
    <citation type="journal article" date="2014" name="Front. Microbiol.">
        <title>High frequency of phylogenetically diverse reductive dehalogenase-homologous genes in deep subseafloor sedimentary metagenomes.</title>
        <authorList>
            <person name="Kawai M."/>
            <person name="Futagami T."/>
            <person name="Toyoda A."/>
            <person name="Takaki Y."/>
            <person name="Nishi S."/>
            <person name="Hori S."/>
            <person name="Arai W."/>
            <person name="Tsubouchi T."/>
            <person name="Morono Y."/>
            <person name="Uchiyama I."/>
            <person name="Ito T."/>
            <person name="Fujiyama A."/>
            <person name="Inagaki F."/>
            <person name="Takami H."/>
        </authorList>
    </citation>
    <scope>NUCLEOTIDE SEQUENCE</scope>
    <source>
        <strain evidence="4">Expedition CK06-06</strain>
    </source>
</reference>
<proteinExistence type="inferred from homology"/>
<accession>X1A128</accession>
<dbReference type="GO" id="GO:0016787">
    <property type="term" value="F:hydrolase activity"/>
    <property type="evidence" value="ECO:0007669"/>
    <property type="project" value="UniProtKB-KW"/>
</dbReference>
<feature type="non-terminal residue" evidence="4">
    <location>
        <position position="1"/>
    </location>
</feature>
<dbReference type="InterPro" id="IPR050309">
    <property type="entry name" value="Type-B_Carboxylest/Lipase"/>
</dbReference>
<protein>
    <recommendedName>
        <fullName evidence="3">Carboxylesterase type B domain-containing protein</fullName>
    </recommendedName>
</protein>
<dbReference type="PROSITE" id="PS00122">
    <property type="entry name" value="CARBOXYLESTERASE_B_1"/>
    <property type="match status" value="1"/>
</dbReference>
<evidence type="ECO:0000259" key="3">
    <source>
        <dbReference type="Pfam" id="PF00135"/>
    </source>
</evidence>
<evidence type="ECO:0000256" key="2">
    <source>
        <dbReference type="ARBA" id="ARBA00022801"/>
    </source>
</evidence>
<dbReference type="PANTHER" id="PTHR11559">
    <property type="entry name" value="CARBOXYLESTERASE"/>
    <property type="match status" value="1"/>
</dbReference>
<dbReference type="InterPro" id="IPR029058">
    <property type="entry name" value="AB_hydrolase_fold"/>
</dbReference>
<comment type="similarity">
    <text evidence="1">Belongs to the type-B carboxylesterase/lipase family.</text>
</comment>
<keyword evidence="2" id="KW-0378">Hydrolase</keyword>
<dbReference type="Gene3D" id="3.40.50.1820">
    <property type="entry name" value="alpha/beta hydrolase"/>
    <property type="match status" value="1"/>
</dbReference>
<sequence>QITALKWVGDNIENFGGDPARVTIFGESAGGWSVSTLLAMPEAKGLFHRAIAQSGACNPASFRASEGKDLSERALSELGIQFDDLEALRKISAYELVNAESKAWIEKVEKELKPWPLVSPPYIDGEYILEHPLDLIRKGAAAEVDLLVGTNLNESTSMKPDPEGDSDFKEVSENGMHNWIKLVIKSLGQNEDKAESLINAYRETRKDEALSAQGVMDAFLTDFEFRIAAIRTAEAQSIQNPNTYMYLFTWPSPFMDEKFGAFHTCEIPFVFGIMDKPDWNIFSDTSEEAKKFSEK</sequence>
<organism evidence="4">
    <name type="scientific">marine sediment metagenome</name>
    <dbReference type="NCBI Taxonomy" id="412755"/>
    <lineage>
        <taxon>unclassified sequences</taxon>
        <taxon>metagenomes</taxon>
        <taxon>ecological metagenomes</taxon>
    </lineage>
</organism>
<dbReference type="InterPro" id="IPR019826">
    <property type="entry name" value="Carboxylesterase_B_AS"/>
</dbReference>
<dbReference type="Pfam" id="PF00135">
    <property type="entry name" value="COesterase"/>
    <property type="match status" value="1"/>
</dbReference>
<gene>
    <name evidence="4" type="ORF">S01H4_32871</name>
</gene>